<organism evidence="1 2">
    <name type="scientific">Alkalibacterium indicireducens</name>
    <dbReference type="NCBI Taxonomy" id="398758"/>
    <lineage>
        <taxon>Bacteria</taxon>
        <taxon>Bacillati</taxon>
        <taxon>Bacillota</taxon>
        <taxon>Bacilli</taxon>
        <taxon>Lactobacillales</taxon>
        <taxon>Carnobacteriaceae</taxon>
        <taxon>Alkalibacterium</taxon>
    </lineage>
</organism>
<name>A0ABN1AZR3_9LACT</name>
<dbReference type="EMBL" id="BAAADA010000126">
    <property type="protein sequence ID" value="GAA0487331.1"/>
    <property type="molecule type" value="Genomic_DNA"/>
</dbReference>
<evidence type="ECO:0000313" key="2">
    <source>
        <dbReference type="Proteomes" id="UP001410648"/>
    </source>
</evidence>
<dbReference type="Proteomes" id="UP001410648">
    <property type="component" value="Unassembled WGS sequence"/>
</dbReference>
<reference evidence="1 2" key="1">
    <citation type="journal article" date="2019" name="Int. J. Syst. Evol. Microbiol.">
        <title>The Global Catalogue of Microorganisms (GCM) 10K type strain sequencing project: providing services to taxonomists for standard genome sequencing and annotation.</title>
        <authorList>
            <consortium name="The Broad Institute Genomics Platform"/>
            <consortium name="The Broad Institute Genome Sequencing Center for Infectious Disease"/>
            <person name="Wu L."/>
            <person name="Ma J."/>
        </authorList>
    </citation>
    <scope>NUCLEOTIDE SEQUENCE [LARGE SCALE GENOMIC DNA]</scope>
    <source>
        <strain evidence="1 2">JCM 14232</strain>
    </source>
</reference>
<protein>
    <recommendedName>
        <fullName evidence="3">Aldo/keto reductase family protein</fullName>
    </recommendedName>
</protein>
<dbReference type="SUPFAM" id="SSF51430">
    <property type="entry name" value="NAD(P)-linked oxidoreductase"/>
    <property type="match status" value="1"/>
</dbReference>
<keyword evidence="2" id="KW-1185">Reference proteome</keyword>
<dbReference type="Gene3D" id="3.20.20.100">
    <property type="entry name" value="NADP-dependent oxidoreductase domain"/>
    <property type="match status" value="1"/>
</dbReference>
<dbReference type="InterPro" id="IPR036812">
    <property type="entry name" value="NAD(P)_OxRdtase_dom_sf"/>
</dbReference>
<gene>
    <name evidence="1" type="ORF">GCM10008936_14870</name>
</gene>
<evidence type="ECO:0008006" key="3">
    <source>
        <dbReference type="Google" id="ProtNLM"/>
    </source>
</evidence>
<evidence type="ECO:0000313" key="1">
    <source>
        <dbReference type="EMBL" id="GAA0487331.1"/>
    </source>
</evidence>
<sequence length="50" mass="5617">MEGYHEQEGNVKEGMQVKKRQLGTTGIKVSEIEFGAWQLGNGTDWSEMSD</sequence>
<accession>A0ABN1AZR3</accession>
<comment type="caution">
    <text evidence="1">The sequence shown here is derived from an EMBL/GenBank/DDBJ whole genome shotgun (WGS) entry which is preliminary data.</text>
</comment>
<proteinExistence type="predicted"/>